<protein>
    <recommendedName>
        <fullName evidence="3">Glycosyltransferase 2-like domain-containing protein</fullName>
    </recommendedName>
</protein>
<reference evidence="1 2" key="1">
    <citation type="journal article" date="2020" name="G3 (Bethesda)">
        <title>Improved Reference Genome for Cyclotella cryptica CCMP332, a Model for Cell Wall Morphogenesis, Salinity Adaptation, and Lipid Production in Diatoms (Bacillariophyta).</title>
        <authorList>
            <person name="Roberts W.R."/>
            <person name="Downey K.M."/>
            <person name="Ruck E.C."/>
            <person name="Traller J.C."/>
            <person name="Alverson A.J."/>
        </authorList>
    </citation>
    <scope>NUCLEOTIDE SEQUENCE [LARGE SCALE GENOMIC DNA]</scope>
    <source>
        <strain evidence="1 2">CCMP332</strain>
    </source>
</reference>
<comment type="caution">
    <text evidence="1">The sequence shown here is derived from an EMBL/GenBank/DDBJ whole genome shotgun (WGS) entry which is preliminary data.</text>
</comment>
<dbReference type="CDD" id="cd00761">
    <property type="entry name" value="Glyco_tranf_GTA_type"/>
    <property type="match status" value="1"/>
</dbReference>
<accession>A0ABD3Q400</accession>
<dbReference type="AlphaFoldDB" id="A0ABD3Q400"/>
<gene>
    <name evidence="1" type="ORF">HJC23_010087</name>
</gene>
<sequence length="267" mass="30931">MLSQICVVSVTYYTDASDIRFTLAQQLCRLAHQKQINLIVVDDSPIHIREKIFQEQGGCVQILAQDNGRYQGKGGALRQAIDHARIWFQEHQKLNLNRCVICFTEPEKVDLLNHIQNIVTPIISLDQSADVVVPLRNRALFQETYPVEQYHSESFANLHFDSLAKRHVGFQTTEIMERGLDWLFGPFAFNARLACHWLEYTGMSWDAQMIPYVRGVLHRGWRIQSVEVHFKHPPEMKLQEEGNPVWTSKRLHQLNVLFELLGKAELT</sequence>
<evidence type="ECO:0000313" key="1">
    <source>
        <dbReference type="EMBL" id="KAL3794659.1"/>
    </source>
</evidence>
<evidence type="ECO:0008006" key="3">
    <source>
        <dbReference type="Google" id="ProtNLM"/>
    </source>
</evidence>
<keyword evidence="2" id="KW-1185">Reference proteome</keyword>
<dbReference type="EMBL" id="JABMIG020000078">
    <property type="protein sequence ID" value="KAL3794659.1"/>
    <property type="molecule type" value="Genomic_DNA"/>
</dbReference>
<name>A0ABD3Q400_9STRA</name>
<organism evidence="1 2">
    <name type="scientific">Cyclotella cryptica</name>
    <dbReference type="NCBI Taxonomy" id="29204"/>
    <lineage>
        <taxon>Eukaryota</taxon>
        <taxon>Sar</taxon>
        <taxon>Stramenopiles</taxon>
        <taxon>Ochrophyta</taxon>
        <taxon>Bacillariophyta</taxon>
        <taxon>Coscinodiscophyceae</taxon>
        <taxon>Thalassiosirophycidae</taxon>
        <taxon>Stephanodiscales</taxon>
        <taxon>Stephanodiscaceae</taxon>
        <taxon>Cyclotella</taxon>
    </lineage>
</organism>
<proteinExistence type="predicted"/>
<dbReference type="Proteomes" id="UP001516023">
    <property type="component" value="Unassembled WGS sequence"/>
</dbReference>
<evidence type="ECO:0000313" key="2">
    <source>
        <dbReference type="Proteomes" id="UP001516023"/>
    </source>
</evidence>